<feature type="transmembrane region" description="Helical" evidence="7">
    <location>
        <begin position="54"/>
        <end position="77"/>
    </location>
</feature>
<evidence type="ECO:0000313" key="10">
    <source>
        <dbReference type="Proteomes" id="UP000007062"/>
    </source>
</evidence>
<reference evidence="9" key="6">
    <citation type="submission" date="2022-10" db="UniProtKB">
        <authorList>
            <consortium name="EnsemblMetazoa"/>
        </authorList>
    </citation>
    <scope>IDENTIFICATION</scope>
    <source>
        <strain evidence="9">PEST</strain>
    </source>
</reference>
<gene>
    <name evidence="9" type="primary">11176107</name>
    <name evidence="8" type="ORF">AgaP_AGAP013497</name>
</gene>
<reference evidence="8 9" key="3">
    <citation type="journal article" date="2004" name="Trends Parasitol.">
        <title>The Anopheles gambiae genome: an update.</title>
        <authorList>
            <person name="Mongin E."/>
            <person name="Louis C."/>
            <person name="Holt R.A."/>
            <person name="Birney E."/>
            <person name="Collins F.H."/>
        </authorList>
    </citation>
    <scope>NUCLEOTIDE SEQUENCE</scope>
    <source>
        <strain evidence="8 9">PEST</strain>
    </source>
</reference>
<dbReference type="EMBL" id="AAAB01008846">
    <property type="protein sequence ID" value="EGK96432.1"/>
    <property type="molecule type" value="Genomic_DNA"/>
</dbReference>
<keyword evidence="2" id="KW-0256">Endoplasmic reticulum</keyword>
<reference evidence="8" key="5">
    <citation type="submission" date="2011-05" db="EMBL/GenBank/DDBJ databases">
        <authorList>
            <consortium name="VectorBase"/>
        </authorList>
    </citation>
    <scope>NUCLEOTIDE SEQUENCE</scope>
    <source>
        <strain evidence="8">PEST</strain>
    </source>
</reference>
<keyword evidence="4 7" id="KW-0472">Membrane</keyword>
<dbReference type="STRING" id="7165.A0A1W5CAG3"/>
<feature type="transmembrane region" description="Helical" evidence="7">
    <location>
        <begin position="97"/>
        <end position="118"/>
    </location>
</feature>
<protein>
    <submittedName>
        <fullName evidence="8">AGAP013497-PA</fullName>
    </submittedName>
</protein>
<dbReference type="Pfam" id="PF09446">
    <property type="entry name" value="VMA21"/>
    <property type="match status" value="1"/>
</dbReference>
<reference evidence="8" key="4">
    <citation type="journal article" date="2007" name="Genome Biol.">
        <title>Update of the Anopheles gambiae PEST genome assembly.</title>
        <authorList>
            <person name="Sharakhova M.V."/>
            <person name="Hammond M.P."/>
            <person name="Lobo N.F."/>
            <person name="Krzywinski J."/>
            <person name="Unger M.F."/>
            <person name="Hillenmeyer M.E."/>
            <person name="Bruggner R.V."/>
            <person name="Birney E."/>
            <person name="Collins F.H."/>
        </authorList>
    </citation>
    <scope>NUCLEOTIDE SEQUENCE</scope>
    <source>
        <strain evidence="8">PEST</strain>
    </source>
</reference>
<keyword evidence="3 7" id="KW-1133">Transmembrane helix</keyword>
<organism evidence="8">
    <name type="scientific">Anopheles gambiae</name>
    <name type="common">African malaria mosquito</name>
    <dbReference type="NCBI Taxonomy" id="7165"/>
    <lineage>
        <taxon>Eukaryota</taxon>
        <taxon>Metazoa</taxon>
        <taxon>Ecdysozoa</taxon>
        <taxon>Arthropoda</taxon>
        <taxon>Hexapoda</taxon>
        <taxon>Insecta</taxon>
        <taxon>Pterygota</taxon>
        <taxon>Neoptera</taxon>
        <taxon>Endopterygota</taxon>
        <taxon>Diptera</taxon>
        <taxon>Nematocera</taxon>
        <taxon>Culicoidea</taxon>
        <taxon>Culicidae</taxon>
        <taxon>Anophelinae</taxon>
        <taxon>Anopheles</taxon>
    </lineage>
</organism>
<proteinExistence type="predicted"/>
<evidence type="ECO:0000256" key="1">
    <source>
        <dbReference type="ARBA" id="ARBA00022692"/>
    </source>
</evidence>
<dbReference type="KEGG" id="aga:11176107"/>
<evidence type="ECO:0000256" key="7">
    <source>
        <dbReference type="SAM" id="Phobius"/>
    </source>
</evidence>
<evidence type="ECO:0000256" key="2">
    <source>
        <dbReference type="ARBA" id="ARBA00022824"/>
    </source>
</evidence>
<evidence type="ECO:0000256" key="4">
    <source>
        <dbReference type="ARBA" id="ARBA00023136"/>
    </source>
</evidence>
<keyword evidence="10" id="KW-1185">Reference proteome</keyword>
<feature type="region of interest" description="Disordered" evidence="6">
    <location>
        <begin position="1"/>
        <end position="24"/>
    </location>
</feature>
<dbReference type="PaxDb" id="7165-AGAP013497-PA"/>
<dbReference type="AlphaFoldDB" id="A0A1W5CAG3"/>
<reference evidence="8" key="2">
    <citation type="submission" date="2002-03" db="EMBL/GenBank/DDBJ databases">
        <authorList>
            <consortium name="The Anopheles Genome Sequencing Consortium"/>
        </authorList>
    </citation>
    <scope>NUCLEOTIDE SEQUENCE</scope>
    <source>
        <strain evidence="8">PEST</strain>
    </source>
</reference>
<sequence>MGRRKKNANASDGGNGRAATETANAVAKAAATTATSEREEEVDPYTIPLHSRQAAFAILWLLVYSFAMFTLPFGAFYGTRHVLAARFQIEGFPNTCGSVLAAVVTVNVIIMLYAFRGFREVEEEDRERSKQKAK</sequence>
<evidence type="ECO:0000313" key="8">
    <source>
        <dbReference type="EMBL" id="EGK96432.1"/>
    </source>
</evidence>
<evidence type="ECO:0000256" key="6">
    <source>
        <dbReference type="SAM" id="MobiDB-lite"/>
    </source>
</evidence>
<evidence type="ECO:0000256" key="5">
    <source>
        <dbReference type="ARBA" id="ARBA00023329"/>
    </source>
</evidence>
<dbReference type="Proteomes" id="UP000007062">
    <property type="component" value="Chromosome X"/>
</dbReference>
<keyword evidence="1 7" id="KW-0812">Transmembrane</keyword>
<dbReference type="VEuPathDB" id="VectorBase:AGAMI1_002529"/>
<dbReference type="InterPro" id="IPR019013">
    <property type="entry name" value="Vma21"/>
</dbReference>
<dbReference type="VEuPathDB" id="VectorBase:AGAP029935"/>
<dbReference type="GO" id="GO:0070072">
    <property type="term" value="P:vacuolar proton-transporting V-type ATPase complex assembly"/>
    <property type="evidence" value="ECO:0007669"/>
    <property type="project" value="InterPro"/>
</dbReference>
<evidence type="ECO:0000256" key="3">
    <source>
        <dbReference type="ARBA" id="ARBA00022989"/>
    </source>
</evidence>
<dbReference type="GO" id="GO:0031410">
    <property type="term" value="C:cytoplasmic vesicle"/>
    <property type="evidence" value="ECO:0007669"/>
    <property type="project" value="UniProtKB-KW"/>
</dbReference>
<dbReference type="EnsemblMetazoa" id="AGAP029935-RA">
    <property type="protein sequence ID" value="AGAP029935-PA"/>
    <property type="gene ID" value="AGAP029935"/>
</dbReference>
<accession>A0A1W5CAG3</accession>
<keyword evidence="5" id="KW-0968">Cytoplasmic vesicle</keyword>
<name>A0A1W5CAG3_ANOGA</name>
<evidence type="ECO:0000313" key="9">
    <source>
        <dbReference type="EnsemblMetazoa" id="AGAP029935-PA"/>
    </source>
</evidence>
<reference evidence="8 10" key="1">
    <citation type="journal article" date="2002" name="Science">
        <title>The genome sequence of the malaria mosquito Anopheles gambiae.</title>
        <authorList>
            <person name="Holt R.A."/>
            <person name="Subramanian G.M."/>
            <person name="Halpern A."/>
            <person name="Sutton G.G."/>
            <person name="Charlab R."/>
            <person name="Nusskern D.R."/>
            <person name="Wincker P."/>
            <person name="Clark A.G."/>
            <person name="Ribeiro J.M."/>
            <person name="Wides R."/>
            <person name="Salzberg S.L."/>
            <person name="Loftus B."/>
            <person name="Yandell M."/>
            <person name="Majoros W.H."/>
            <person name="Rusch D.B."/>
            <person name="Lai Z."/>
            <person name="Kraft C.L."/>
            <person name="Abril J.F."/>
            <person name="Anthouard V."/>
            <person name="Arensburger P."/>
            <person name="Atkinson P.W."/>
            <person name="Baden H."/>
            <person name="de Berardinis V."/>
            <person name="Baldwin D."/>
            <person name="Benes V."/>
            <person name="Biedler J."/>
            <person name="Blass C."/>
            <person name="Bolanos R."/>
            <person name="Boscus D."/>
            <person name="Barnstead M."/>
            <person name="Cai S."/>
            <person name="Center A."/>
            <person name="Chaturverdi K."/>
            <person name="Christophides G.K."/>
            <person name="Chrystal M.A."/>
            <person name="Clamp M."/>
            <person name="Cravchik A."/>
            <person name="Curwen V."/>
            <person name="Dana A."/>
            <person name="Delcher A."/>
            <person name="Dew I."/>
            <person name="Evans C.A."/>
            <person name="Flanigan M."/>
            <person name="Grundschober-Freimoser A."/>
            <person name="Friedli L."/>
            <person name="Gu Z."/>
            <person name="Guan P."/>
            <person name="Guigo R."/>
            <person name="Hillenmeyer M.E."/>
            <person name="Hladun S.L."/>
            <person name="Hogan J.R."/>
            <person name="Hong Y.S."/>
            <person name="Hoover J."/>
            <person name="Jaillon O."/>
            <person name="Ke Z."/>
            <person name="Kodira C."/>
            <person name="Kokoza E."/>
            <person name="Koutsos A."/>
            <person name="Letunic I."/>
            <person name="Levitsky A."/>
            <person name="Liang Y."/>
            <person name="Lin J.J."/>
            <person name="Lobo N.F."/>
            <person name="Lopez J.R."/>
            <person name="Malek J.A."/>
            <person name="McIntosh T.C."/>
            <person name="Meister S."/>
            <person name="Miller J."/>
            <person name="Mobarry C."/>
            <person name="Mongin E."/>
            <person name="Murphy S.D."/>
            <person name="O'Brochta D.A."/>
            <person name="Pfannkoch C."/>
            <person name="Qi R."/>
            <person name="Regier M.A."/>
            <person name="Remington K."/>
            <person name="Shao H."/>
            <person name="Sharakhova M.V."/>
            <person name="Sitter C.D."/>
            <person name="Shetty J."/>
            <person name="Smith T.J."/>
            <person name="Strong R."/>
            <person name="Sun J."/>
            <person name="Thomasova D."/>
            <person name="Ton L.Q."/>
            <person name="Topalis P."/>
            <person name="Tu Z."/>
            <person name="Unger M.F."/>
            <person name="Walenz B."/>
            <person name="Wang A."/>
            <person name="Wang J."/>
            <person name="Wang M."/>
            <person name="Wang X."/>
            <person name="Woodford K.J."/>
            <person name="Wortman J.R."/>
            <person name="Wu M."/>
            <person name="Yao A."/>
            <person name="Zdobnov E.M."/>
            <person name="Zhang H."/>
            <person name="Zhao Q."/>
            <person name="Zhao S."/>
            <person name="Zhu S.C."/>
            <person name="Zhimulev I."/>
            <person name="Coluzzi M."/>
            <person name="della Torre A."/>
            <person name="Roth C.W."/>
            <person name="Louis C."/>
            <person name="Kalush F."/>
            <person name="Mural R.J."/>
            <person name="Myers E.W."/>
            <person name="Adams M.D."/>
            <person name="Smith H.O."/>
            <person name="Broder S."/>
            <person name="Gardner M.J."/>
            <person name="Fraser C.M."/>
            <person name="Birney E."/>
            <person name="Bork P."/>
            <person name="Brey P.T."/>
            <person name="Venter J.C."/>
            <person name="Weissenbach J."/>
            <person name="Kafatos F.C."/>
            <person name="Collins F.H."/>
            <person name="Hoffman S.L."/>
        </authorList>
    </citation>
    <scope>NUCLEOTIDE SEQUENCE [LARGE SCALE GENOMIC DNA]</scope>
    <source>
        <strain evidence="8 10">PEST</strain>
    </source>
</reference>
<dbReference type="eggNOG" id="ENOG502T2R4">
    <property type="taxonomic scope" value="Eukaryota"/>
</dbReference>